<dbReference type="Gene3D" id="2.60.120.10">
    <property type="entry name" value="Jelly Rolls"/>
    <property type="match status" value="2"/>
</dbReference>
<dbReference type="CDD" id="cd07010">
    <property type="entry name" value="cupin_PMI_type_I_N_bac"/>
    <property type="match status" value="1"/>
</dbReference>
<dbReference type="Proteomes" id="UP001193756">
    <property type="component" value="Unassembled WGS sequence"/>
</dbReference>
<organism evidence="9 11">
    <name type="scientific">Agathobacter rectalis</name>
    <dbReference type="NCBI Taxonomy" id="39491"/>
    <lineage>
        <taxon>Bacteria</taxon>
        <taxon>Bacillati</taxon>
        <taxon>Bacillota</taxon>
        <taxon>Clostridia</taxon>
        <taxon>Lachnospirales</taxon>
        <taxon>Lachnospiraceae</taxon>
        <taxon>Agathobacter</taxon>
    </lineage>
</organism>
<dbReference type="InterPro" id="IPR014628">
    <property type="entry name" value="Man6P_isomerase_Firm_short"/>
</dbReference>
<evidence type="ECO:0000256" key="2">
    <source>
        <dbReference type="ARBA" id="ARBA00022833"/>
    </source>
</evidence>
<evidence type="ECO:0000313" key="10">
    <source>
        <dbReference type="EMBL" id="NSC77977.1"/>
    </source>
</evidence>
<dbReference type="RefSeq" id="WP_055274322.1">
    <property type="nucleotide sequence ID" value="NZ_CZAJ01000023.1"/>
</dbReference>
<accession>A0A174LCP7</accession>
<dbReference type="AlphaFoldDB" id="A0A174LCP7"/>
<evidence type="ECO:0000256" key="6">
    <source>
        <dbReference type="PIRSR" id="PIRSR036894-2"/>
    </source>
</evidence>
<dbReference type="InterPro" id="IPR014710">
    <property type="entry name" value="RmlC-like_jellyroll"/>
</dbReference>
<feature type="binding site" evidence="5">
    <location>
        <position position="114"/>
    </location>
    <ligand>
        <name>Zn(2+)</name>
        <dbReference type="ChEBI" id="CHEBI:29105"/>
    </ligand>
</feature>
<evidence type="ECO:0000256" key="5">
    <source>
        <dbReference type="PIRSR" id="PIRSR036894-1"/>
    </source>
</evidence>
<dbReference type="EMBL" id="CZAJ01000023">
    <property type="protein sequence ID" value="CUP22184.1"/>
    <property type="molecule type" value="Genomic_DNA"/>
</dbReference>
<dbReference type="InterPro" id="IPR011051">
    <property type="entry name" value="RmlC_Cupin_sf"/>
</dbReference>
<proteinExistence type="predicted"/>
<dbReference type="Pfam" id="PF20511">
    <property type="entry name" value="PMI_typeI_cat"/>
    <property type="match status" value="1"/>
</dbReference>
<dbReference type="GO" id="GO:0004476">
    <property type="term" value="F:mannose-6-phosphate isomerase activity"/>
    <property type="evidence" value="ECO:0007669"/>
    <property type="project" value="InterPro"/>
</dbReference>
<reference evidence="10" key="2">
    <citation type="journal article" date="2020" name="Cell Host Microbe">
        <title>Functional and Genomic Variation between Human-Derived Isolates of Lachnospiraceae Reveals Inter- and Intra-Species Diversity.</title>
        <authorList>
            <person name="Sorbara M.T."/>
            <person name="Littmann E.R."/>
            <person name="Fontana E."/>
            <person name="Moody T.U."/>
            <person name="Kohout C.E."/>
            <person name="Gjonbalaj M."/>
            <person name="Eaton V."/>
            <person name="Seok R."/>
            <person name="Leiner I.M."/>
            <person name="Pamer E.G."/>
        </authorList>
    </citation>
    <scope>NUCLEOTIDE SEQUENCE</scope>
    <source>
        <strain evidence="10">MSK.16.45</strain>
    </source>
</reference>
<dbReference type="EMBL" id="JAAIMP010000020">
    <property type="protein sequence ID" value="NSC77977.1"/>
    <property type="molecule type" value="Genomic_DNA"/>
</dbReference>
<keyword evidence="2 5" id="KW-0862">Zinc</keyword>
<dbReference type="Pfam" id="PF21621">
    <property type="entry name" value="MPI_cupin_dom"/>
    <property type="match status" value="1"/>
</dbReference>
<sequence>MEIMKLIPTGKDYLWGGTRLREEYGKKIDLTPLAETWECSVHPDGPSYVANGTYKGNTLADVLKAHPEYLGTKVENGELPVLVKFIDAKKDLSVQVHPSDDYAREHEGDNGKTEMWYVIDADEGASLIYGFQHEVTEEILRKAIETGTLDKHLQKVPVHKGDTYFVPAGTVHGIGKGILVAEIQESSNVTYRVYDYDRVDKNGKKRELHFDKAVQVMNMKVAPDVSQKPRIVKYYSGCSRELLCRCKYFETERIQVTKGFAFSVMDASFQVLMCLDGYGEVQTMDAEQRPMRFSKGETLFLPAGLGRCLVVGDAELIKVRC</sequence>
<keyword evidence="9" id="KW-0413">Isomerase</keyword>
<feature type="binding site" evidence="5">
    <location>
        <position position="97"/>
    </location>
    <ligand>
        <name>Zn(2+)</name>
        <dbReference type="ChEBI" id="CHEBI:29105"/>
    </ligand>
</feature>
<reference evidence="10" key="3">
    <citation type="submission" date="2020-02" db="EMBL/GenBank/DDBJ databases">
        <authorList>
            <person name="Littmann E."/>
            <person name="Sorbara M."/>
        </authorList>
    </citation>
    <scope>NUCLEOTIDE SEQUENCE</scope>
    <source>
        <strain evidence="10">MSK.16.45</strain>
    </source>
</reference>
<dbReference type="InterPro" id="IPR049071">
    <property type="entry name" value="MPI_cupin_dom"/>
</dbReference>
<dbReference type="Proteomes" id="UP000095602">
    <property type="component" value="Unassembled WGS sequence"/>
</dbReference>
<feature type="domain" description="Mannose-6-phosphate isomerase cupin" evidence="8">
    <location>
        <begin position="245"/>
        <end position="319"/>
    </location>
</feature>
<protein>
    <recommendedName>
        <fullName evidence="3">Phosphohexomutase</fullName>
    </recommendedName>
    <alternativeName>
        <fullName evidence="4">Phosphomannose isomerase</fullName>
    </alternativeName>
</protein>
<dbReference type="PANTHER" id="PTHR42742:SF3">
    <property type="entry name" value="FRUCTOKINASE"/>
    <property type="match status" value="1"/>
</dbReference>
<keyword evidence="1 5" id="KW-0479">Metal-binding</keyword>
<evidence type="ECO:0000259" key="7">
    <source>
        <dbReference type="Pfam" id="PF20511"/>
    </source>
</evidence>
<dbReference type="InterPro" id="IPR051804">
    <property type="entry name" value="Carb_Metab_Reg_Kinase/Isom"/>
</dbReference>
<evidence type="ECO:0000313" key="11">
    <source>
        <dbReference type="Proteomes" id="UP000095602"/>
    </source>
</evidence>
<dbReference type="InterPro" id="IPR046457">
    <property type="entry name" value="PMI_typeI_cat"/>
</dbReference>
<evidence type="ECO:0000256" key="4">
    <source>
        <dbReference type="ARBA" id="ARBA00030762"/>
    </source>
</evidence>
<evidence type="ECO:0000313" key="9">
    <source>
        <dbReference type="EMBL" id="CUP22184.1"/>
    </source>
</evidence>
<evidence type="ECO:0000256" key="3">
    <source>
        <dbReference type="ARBA" id="ARBA00029741"/>
    </source>
</evidence>
<comment type="cofactor">
    <cofactor evidence="5">
        <name>Zn(2+)</name>
        <dbReference type="ChEBI" id="CHEBI:29105"/>
    </cofactor>
    <text evidence="5">Binds 1 zinc ion per subunit.</text>
</comment>
<feature type="binding site" evidence="5">
    <location>
        <position position="172"/>
    </location>
    <ligand>
        <name>Zn(2+)</name>
        <dbReference type="ChEBI" id="CHEBI:29105"/>
    </ligand>
</feature>
<feature type="domain" description="Phosphomannose isomerase type I catalytic" evidence="7">
    <location>
        <begin position="3"/>
        <end position="115"/>
    </location>
</feature>
<dbReference type="SUPFAM" id="SSF51182">
    <property type="entry name" value="RmlC-like cupins"/>
    <property type="match status" value="1"/>
</dbReference>
<evidence type="ECO:0000259" key="8">
    <source>
        <dbReference type="Pfam" id="PF21621"/>
    </source>
</evidence>
<dbReference type="PANTHER" id="PTHR42742">
    <property type="entry name" value="TRANSCRIPTIONAL REPRESSOR MPRA"/>
    <property type="match status" value="1"/>
</dbReference>
<feature type="active site" evidence="6">
    <location>
        <position position="192"/>
    </location>
</feature>
<name>A0A174LCP7_9FIRM</name>
<gene>
    <name evidence="9" type="primary">yvyI</name>
    <name evidence="9" type="ORF">ERS852497_02254</name>
    <name evidence="10" type="ORF">G4312_11995</name>
</gene>
<reference evidence="9 11" key="1">
    <citation type="submission" date="2015-09" db="EMBL/GenBank/DDBJ databases">
        <authorList>
            <consortium name="Pathogen Informatics"/>
        </authorList>
    </citation>
    <scope>NUCLEOTIDE SEQUENCE [LARGE SCALE GENOMIC DNA]</scope>
    <source>
        <strain evidence="9 11">2789STDY5834884</strain>
    </source>
</reference>
<dbReference type="GO" id="GO:0005975">
    <property type="term" value="P:carbohydrate metabolic process"/>
    <property type="evidence" value="ECO:0007669"/>
    <property type="project" value="InterPro"/>
</dbReference>
<evidence type="ECO:0000256" key="1">
    <source>
        <dbReference type="ARBA" id="ARBA00022723"/>
    </source>
</evidence>
<dbReference type="PIRSF" id="PIRSF036894">
    <property type="entry name" value="PMI_Firm_short"/>
    <property type="match status" value="1"/>
</dbReference>
<dbReference type="GO" id="GO:0008270">
    <property type="term" value="F:zinc ion binding"/>
    <property type="evidence" value="ECO:0007669"/>
    <property type="project" value="InterPro"/>
</dbReference>